<keyword evidence="1" id="KW-0732">Signal</keyword>
<organism evidence="2 3">
    <name type="scientific">Archangium minus</name>
    <dbReference type="NCBI Taxonomy" id="83450"/>
    <lineage>
        <taxon>Bacteria</taxon>
        <taxon>Pseudomonadati</taxon>
        <taxon>Myxococcota</taxon>
        <taxon>Myxococcia</taxon>
        <taxon>Myxococcales</taxon>
        <taxon>Cystobacterineae</taxon>
        <taxon>Archangiaceae</taxon>
        <taxon>Archangium</taxon>
    </lineage>
</organism>
<dbReference type="RefSeq" id="WP_395815116.1">
    <property type="nucleotide sequence ID" value="NZ_CP043494.1"/>
</dbReference>
<sequence>MAGNLKKLAMCAMVAFGGAAMAQDAAAPAAPAQEPVKAPSAEAVKSTWDYFYKAQGQGPVLVEAKLCTEVAKDGPNKFECTVEASPDAIKANTTLMLWQSYLVPQGDTIDDLMVQVKQGNVVRETKDVKIKGEGWRARQWTGVRMNKAGDWTVSILRGDQVLKTINVKVQ</sequence>
<gene>
    <name evidence="2" type="ORF">F0U60_05845</name>
</gene>
<proteinExistence type="predicted"/>
<evidence type="ECO:0000256" key="1">
    <source>
        <dbReference type="SAM" id="SignalP"/>
    </source>
</evidence>
<evidence type="ECO:0000313" key="3">
    <source>
        <dbReference type="Proteomes" id="UP001611383"/>
    </source>
</evidence>
<evidence type="ECO:0008006" key="4">
    <source>
        <dbReference type="Google" id="ProtNLM"/>
    </source>
</evidence>
<evidence type="ECO:0000313" key="2">
    <source>
        <dbReference type="EMBL" id="WNG43670.1"/>
    </source>
</evidence>
<feature type="chain" id="PRO_5047077723" description="DUF2914 domain-containing protein" evidence="1">
    <location>
        <begin position="23"/>
        <end position="170"/>
    </location>
</feature>
<dbReference type="EMBL" id="CP043494">
    <property type="protein sequence ID" value="WNG43670.1"/>
    <property type="molecule type" value="Genomic_DNA"/>
</dbReference>
<dbReference type="Proteomes" id="UP001611383">
    <property type="component" value="Chromosome"/>
</dbReference>
<protein>
    <recommendedName>
        <fullName evidence="4">DUF2914 domain-containing protein</fullName>
    </recommendedName>
</protein>
<accession>A0ABY9WJC2</accession>
<keyword evidence="3" id="KW-1185">Reference proteome</keyword>
<feature type="signal peptide" evidence="1">
    <location>
        <begin position="1"/>
        <end position="22"/>
    </location>
</feature>
<reference evidence="2 3" key="1">
    <citation type="submission" date="2019-08" db="EMBL/GenBank/DDBJ databases">
        <title>Archangium and Cystobacter genomes.</title>
        <authorList>
            <person name="Chen I.-C.K."/>
            <person name="Wielgoss S."/>
        </authorList>
    </citation>
    <scope>NUCLEOTIDE SEQUENCE [LARGE SCALE GENOMIC DNA]</scope>
    <source>
        <strain evidence="2 3">Cbm 6</strain>
    </source>
</reference>
<name>A0ABY9WJC2_9BACT</name>